<dbReference type="EMBL" id="ML770748">
    <property type="protein sequence ID" value="KAE9383041.1"/>
    <property type="molecule type" value="Genomic_DNA"/>
</dbReference>
<evidence type="ECO:0000256" key="1">
    <source>
        <dbReference type="ARBA" id="ARBA00022723"/>
    </source>
</evidence>
<evidence type="ECO:0000313" key="7">
    <source>
        <dbReference type="Proteomes" id="UP000799118"/>
    </source>
</evidence>
<evidence type="ECO:0000256" key="3">
    <source>
        <dbReference type="ARBA" id="ARBA00022833"/>
    </source>
</evidence>
<dbReference type="Gene3D" id="6.10.140.2220">
    <property type="match status" value="1"/>
</dbReference>
<dbReference type="InterPro" id="IPR002893">
    <property type="entry name" value="Znf_MYND"/>
</dbReference>
<proteinExistence type="predicted"/>
<feature type="domain" description="MYND-type" evidence="5">
    <location>
        <begin position="350"/>
        <end position="393"/>
    </location>
</feature>
<protein>
    <recommendedName>
        <fullName evidence="5">MYND-type domain-containing protein</fullName>
    </recommendedName>
</protein>
<accession>A0A6A4GC22</accession>
<dbReference type="Proteomes" id="UP000799118">
    <property type="component" value="Unassembled WGS sequence"/>
</dbReference>
<evidence type="ECO:0000256" key="2">
    <source>
        <dbReference type="ARBA" id="ARBA00022771"/>
    </source>
</evidence>
<keyword evidence="2 4" id="KW-0863">Zinc-finger</keyword>
<name>A0A6A4GC22_9AGAR</name>
<sequence>AGLETNLYLHPIDNEELAEETTGCINAYSVPVLTVLVQILESISSRTSGLVIVLFNSAGFTKALAHTWIAALRFDLEYGRVIVDMMEQIDKKRRIFGVEILTGFLDVLYTEAFSVAGMSFIDLWGHIVKKEIVATSRIGQQTFDTARLYLLVRLVGFLTPFNVAFLLFDVAATPIRGLDYIWRILADSQTILNHTGSSTAGGIRLWCIYEVLKCQDFWISGGPLWAVALLRRHLLVRMSRTCHFLHDMDLSGDGVRELTESILRMIHKLLLSVHRYKAFHCVGYRVCRNLDALHVHGSGFYSLSEESRGETLVNEIAQAWLNLSNEFSNPDQILERKSCWAKGLQKSCAVFECDQKHKDPSYRPRLCSRCKVFAYCDSDCQRQHFQMIHKFECPRIETWMNGHPVLGSGRYILPQTEKAYILHVLQNKVIERRSEILPLITVLDLVSEPSAIVVDLTTVATTFTVKPQASMSDETNAQHKLELEQQKPPLICCARVPLDAYNCMFVSSIVDLDLTVFNRLF</sequence>
<dbReference type="SUPFAM" id="SSF144232">
    <property type="entry name" value="HIT/MYND zinc finger-like"/>
    <property type="match status" value="1"/>
</dbReference>
<evidence type="ECO:0000259" key="5">
    <source>
        <dbReference type="PROSITE" id="PS50865"/>
    </source>
</evidence>
<dbReference type="PROSITE" id="PS50865">
    <property type="entry name" value="ZF_MYND_2"/>
    <property type="match status" value="1"/>
</dbReference>
<dbReference type="OrthoDB" id="2945048at2759"/>
<dbReference type="GO" id="GO:0008270">
    <property type="term" value="F:zinc ion binding"/>
    <property type="evidence" value="ECO:0007669"/>
    <property type="project" value="UniProtKB-KW"/>
</dbReference>
<reference evidence="6" key="1">
    <citation type="journal article" date="2019" name="Environ. Microbiol.">
        <title>Fungal ecological strategies reflected in gene transcription - a case study of two litter decomposers.</title>
        <authorList>
            <person name="Barbi F."/>
            <person name="Kohler A."/>
            <person name="Barry K."/>
            <person name="Baskaran P."/>
            <person name="Daum C."/>
            <person name="Fauchery L."/>
            <person name="Ihrmark K."/>
            <person name="Kuo A."/>
            <person name="LaButti K."/>
            <person name="Lipzen A."/>
            <person name="Morin E."/>
            <person name="Grigoriev I.V."/>
            <person name="Henrissat B."/>
            <person name="Lindahl B."/>
            <person name="Martin F."/>
        </authorList>
    </citation>
    <scope>NUCLEOTIDE SEQUENCE</scope>
    <source>
        <strain evidence="6">JB14</strain>
    </source>
</reference>
<organism evidence="6 7">
    <name type="scientific">Gymnopus androsaceus JB14</name>
    <dbReference type="NCBI Taxonomy" id="1447944"/>
    <lineage>
        <taxon>Eukaryota</taxon>
        <taxon>Fungi</taxon>
        <taxon>Dikarya</taxon>
        <taxon>Basidiomycota</taxon>
        <taxon>Agaricomycotina</taxon>
        <taxon>Agaricomycetes</taxon>
        <taxon>Agaricomycetidae</taxon>
        <taxon>Agaricales</taxon>
        <taxon>Marasmiineae</taxon>
        <taxon>Omphalotaceae</taxon>
        <taxon>Gymnopus</taxon>
    </lineage>
</organism>
<gene>
    <name evidence="6" type="ORF">BT96DRAFT_1009717</name>
</gene>
<evidence type="ECO:0000313" key="6">
    <source>
        <dbReference type="EMBL" id="KAE9383041.1"/>
    </source>
</evidence>
<keyword evidence="1" id="KW-0479">Metal-binding</keyword>
<keyword evidence="3" id="KW-0862">Zinc</keyword>
<keyword evidence="7" id="KW-1185">Reference proteome</keyword>
<dbReference type="AlphaFoldDB" id="A0A6A4GC22"/>
<feature type="non-terminal residue" evidence="6">
    <location>
        <position position="1"/>
    </location>
</feature>
<evidence type="ECO:0000256" key="4">
    <source>
        <dbReference type="PROSITE-ProRule" id="PRU00134"/>
    </source>
</evidence>